<evidence type="ECO:0000256" key="3">
    <source>
        <dbReference type="ARBA" id="ARBA00022737"/>
    </source>
</evidence>
<feature type="non-terminal residue" evidence="9">
    <location>
        <position position="1"/>
    </location>
</feature>
<dbReference type="PANTHER" id="PTHR36766:SF40">
    <property type="entry name" value="DISEASE RESISTANCE PROTEIN RGA3"/>
    <property type="match status" value="1"/>
</dbReference>
<keyword evidence="3" id="KW-0677">Repeat</keyword>
<comment type="similarity">
    <text evidence="1">Belongs to the disease resistance NB-LRR family.</text>
</comment>
<keyword evidence="5" id="KW-0611">Plant defense</keyword>
<keyword evidence="6" id="KW-0067">ATP-binding</keyword>
<comment type="caution">
    <text evidence="9">The sequence shown here is derived from an EMBL/GenBank/DDBJ whole genome shotgun (WGS) entry which is preliminary data.</text>
</comment>
<dbReference type="Pfam" id="PF00931">
    <property type="entry name" value="NB-ARC"/>
    <property type="match status" value="1"/>
</dbReference>
<dbReference type="STRING" id="4540.A0A3L6RS40"/>
<reference evidence="10" key="1">
    <citation type="journal article" date="2019" name="Nat. Commun.">
        <title>The genome of broomcorn millet.</title>
        <authorList>
            <person name="Zou C."/>
            <person name="Miki D."/>
            <person name="Li D."/>
            <person name="Tang Q."/>
            <person name="Xiao L."/>
            <person name="Rajput S."/>
            <person name="Deng P."/>
            <person name="Jia W."/>
            <person name="Huang R."/>
            <person name="Zhang M."/>
            <person name="Sun Y."/>
            <person name="Hu J."/>
            <person name="Fu X."/>
            <person name="Schnable P.S."/>
            <person name="Li F."/>
            <person name="Zhang H."/>
            <person name="Feng B."/>
            <person name="Zhu X."/>
            <person name="Liu R."/>
            <person name="Schnable J.C."/>
            <person name="Zhu J.-K."/>
            <person name="Zhang H."/>
        </authorList>
    </citation>
    <scope>NUCLEOTIDE SEQUENCE [LARGE SCALE GENOMIC DNA]</scope>
</reference>
<evidence type="ECO:0000256" key="2">
    <source>
        <dbReference type="ARBA" id="ARBA00022614"/>
    </source>
</evidence>
<feature type="domain" description="NB-ARC" evidence="7">
    <location>
        <begin position="135"/>
        <end position="240"/>
    </location>
</feature>
<dbReference type="InterPro" id="IPR002182">
    <property type="entry name" value="NB-ARC"/>
</dbReference>
<dbReference type="PANTHER" id="PTHR36766">
    <property type="entry name" value="PLANT BROAD-SPECTRUM MILDEW RESISTANCE PROTEIN RPW8"/>
    <property type="match status" value="1"/>
</dbReference>
<dbReference type="GO" id="GO:0006952">
    <property type="term" value="P:defense response"/>
    <property type="evidence" value="ECO:0007669"/>
    <property type="project" value="UniProtKB-KW"/>
</dbReference>
<dbReference type="Gene3D" id="3.40.50.300">
    <property type="entry name" value="P-loop containing nucleotide triphosphate hydrolases"/>
    <property type="match status" value="1"/>
</dbReference>
<organism evidence="9 10">
    <name type="scientific">Panicum miliaceum</name>
    <name type="common">Proso millet</name>
    <name type="synonym">Broomcorn millet</name>
    <dbReference type="NCBI Taxonomy" id="4540"/>
    <lineage>
        <taxon>Eukaryota</taxon>
        <taxon>Viridiplantae</taxon>
        <taxon>Streptophyta</taxon>
        <taxon>Embryophyta</taxon>
        <taxon>Tracheophyta</taxon>
        <taxon>Spermatophyta</taxon>
        <taxon>Magnoliopsida</taxon>
        <taxon>Liliopsida</taxon>
        <taxon>Poales</taxon>
        <taxon>Poaceae</taxon>
        <taxon>PACMAD clade</taxon>
        <taxon>Panicoideae</taxon>
        <taxon>Panicodae</taxon>
        <taxon>Paniceae</taxon>
        <taxon>Panicinae</taxon>
        <taxon>Panicum</taxon>
        <taxon>Panicum sect. Panicum</taxon>
    </lineage>
</organism>
<protein>
    <submittedName>
        <fullName evidence="9">Disease resistance protein RGA3</fullName>
    </submittedName>
</protein>
<evidence type="ECO:0000256" key="6">
    <source>
        <dbReference type="ARBA" id="ARBA00022840"/>
    </source>
</evidence>
<evidence type="ECO:0000313" key="10">
    <source>
        <dbReference type="Proteomes" id="UP000275267"/>
    </source>
</evidence>
<evidence type="ECO:0000313" key="9">
    <source>
        <dbReference type="EMBL" id="RLN07973.1"/>
    </source>
</evidence>
<name>A0A3L6RS40_PANMI</name>
<evidence type="ECO:0000259" key="7">
    <source>
        <dbReference type="Pfam" id="PF00931"/>
    </source>
</evidence>
<dbReference type="Pfam" id="PF18052">
    <property type="entry name" value="Rx_N"/>
    <property type="match status" value="1"/>
</dbReference>
<evidence type="ECO:0000256" key="1">
    <source>
        <dbReference type="ARBA" id="ARBA00008894"/>
    </source>
</evidence>
<dbReference type="InterPro" id="IPR027417">
    <property type="entry name" value="P-loop_NTPase"/>
</dbReference>
<dbReference type="GO" id="GO:0043531">
    <property type="term" value="F:ADP binding"/>
    <property type="evidence" value="ECO:0007669"/>
    <property type="project" value="InterPro"/>
</dbReference>
<keyword evidence="4" id="KW-0547">Nucleotide-binding</keyword>
<dbReference type="OrthoDB" id="786390at2759"/>
<dbReference type="Proteomes" id="UP000275267">
    <property type="component" value="Unassembled WGS sequence"/>
</dbReference>
<dbReference type="Gene3D" id="1.20.5.4130">
    <property type="match status" value="1"/>
</dbReference>
<dbReference type="EMBL" id="PQIB02000007">
    <property type="protein sequence ID" value="RLN07973.1"/>
    <property type="molecule type" value="Genomic_DNA"/>
</dbReference>
<dbReference type="AlphaFoldDB" id="A0A3L6RS40"/>
<gene>
    <name evidence="9" type="ORF">C2845_PM11G30890</name>
</gene>
<feature type="domain" description="Disease resistance N-terminal" evidence="8">
    <location>
        <begin position="2"/>
        <end position="60"/>
    </location>
</feature>
<evidence type="ECO:0000256" key="5">
    <source>
        <dbReference type="ARBA" id="ARBA00022821"/>
    </source>
</evidence>
<dbReference type="InterPro" id="IPR041118">
    <property type="entry name" value="Rx_N"/>
</dbReference>
<evidence type="ECO:0000259" key="8">
    <source>
        <dbReference type="Pfam" id="PF18052"/>
    </source>
</evidence>
<keyword evidence="10" id="KW-1185">Reference proteome</keyword>
<accession>A0A3L6RS40</accession>
<dbReference type="SUPFAM" id="SSF52540">
    <property type="entry name" value="P-loop containing nucleoside triphosphate hydrolases"/>
    <property type="match status" value="1"/>
</dbReference>
<proteinExistence type="inferred from homology"/>
<evidence type="ECO:0000256" key="4">
    <source>
        <dbReference type="ARBA" id="ARBA00022741"/>
    </source>
</evidence>
<dbReference type="GO" id="GO:0005524">
    <property type="term" value="F:ATP binding"/>
    <property type="evidence" value="ECO:0007669"/>
    <property type="project" value="UniProtKB-KW"/>
</dbReference>
<sequence>LELQLQSILNVLVDAEIKCESNPEIRKWLQQIKVAAYRADNVLDLFRYMALRKKAEIGESKLTKIQNKFVQNSLLDRASLSMELKSVTDMFNGLTMEMQRFNLLVGSSEPVYTLERNTFSTEGPSTELFGRKNDQETIVKLLLAQENHETVEVLKGKLVEAISNRRFLLVMDDVCSAKLWEEKLEQILSWIAAPGSCVIVTTRSRQVALAMGTLRTHYLDLLGKEEAWELFEQKAFSKEVEVS</sequence>
<keyword evidence="2" id="KW-0433">Leucine-rich repeat</keyword>